<accession>A0A0H2S5P5</accession>
<feature type="compositionally biased region" description="Acidic residues" evidence="1">
    <location>
        <begin position="243"/>
        <end position="258"/>
    </location>
</feature>
<feature type="region of interest" description="Disordered" evidence="1">
    <location>
        <begin position="815"/>
        <end position="857"/>
    </location>
</feature>
<feature type="region of interest" description="Disordered" evidence="1">
    <location>
        <begin position="714"/>
        <end position="776"/>
    </location>
</feature>
<feature type="compositionally biased region" description="Low complexity" evidence="1">
    <location>
        <begin position="734"/>
        <end position="759"/>
    </location>
</feature>
<feature type="region of interest" description="Disordered" evidence="1">
    <location>
        <begin position="482"/>
        <end position="560"/>
    </location>
</feature>
<protein>
    <submittedName>
        <fullName evidence="2">Uncharacterized protein</fullName>
    </submittedName>
</protein>
<feature type="compositionally biased region" description="Acidic residues" evidence="1">
    <location>
        <begin position="362"/>
        <end position="372"/>
    </location>
</feature>
<dbReference type="EMBL" id="KQ085885">
    <property type="protein sequence ID" value="KLO19580.1"/>
    <property type="molecule type" value="Genomic_DNA"/>
</dbReference>
<sequence>MARTFFRFARSPPRPGREDKEDSDPTTSVVASRSSPDLTLSSSSSPKKEGLSRSSSKSKRLAPWRRSTRLQSPPPETSSSNSQTAKPVAQSHPAIIEGPATPPPQSIAKQTDALPHDETDFSTSRHVALLPSNTTNDDPLDDSFDFIDHPSDIPDIPDPYERPPSRCSSRRSSIHRSPPSQATSLPPTTSAHSSPRNSLIGLPLVAAAAALTENEMDMHIAAASSLVPNDQDEAKHQEKSVFEDDDEEGPEDTAEEDELARLRAYARSVRDFMGMFRMHAAELFDDEYHEQHNRLLEAQQQQQKPQKYVDEFEDASEGGGEEDMEIDEEEPGNSIIAKSSHQERGQLRRVGGSTRAQRGDYDESDSYDEGFEFEYGQVGEEQDYDFEESFSMQSALSGLSGVQQRPRGGSVPLHWRFSELEVIDEEEDEEEETIEPAEPTSPDNNAQPAEELKEVVQENNTLLVTDPSFSVPADLSVEVAEFESSSVPFPASGGIPSPISTPPSSAKSHGPSRPVLTLAMPSSSSTSSLQLAAAPPCPAEMVTRDHSPSPSPNSGSALLTPASTLWQVMTQPRRRRSFAPFPPPKPSTTFQPPNAEKASLSPFGHHTSNYDSQPAVFVVEDTCADDPISPECVASSLQDILVQMKTEKARLENLEHYYTTMCTPERVFNDKTVTLRTQIDALSRAIRQLELASPISPAPGAPVIGSVPLPGSSPISPISPVRTMAPQPSTPQRLSPSAAAKSSPSKSSKLSPSAGASGLQRTPSKGRTSTLSNLDLPPLSPLITLAHNSPSRVPLPKIITETDDLEEPKRGLLFGSPIKPQASGSTTLTPLVSPVRSDESANVDEEEDPFVAAVEQSPISPRLTEAFQVSLSDSSPGSPASNYGGEGASMGDFDDDDETIMPGRRILGHDCLDLPGRTQIKRRAGSLDLKKTIMVSGA</sequence>
<dbReference type="InParanoid" id="A0A0H2S5P5"/>
<proteinExistence type="predicted"/>
<dbReference type="AlphaFoldDB" id="A0A0H2S5P5"/>
<evidence type="ECO:0000256" key="1">
    <source>
        <dbReference type="SAM" id="MobiDB-lite"/>
    </source>
</evidence>
<feature type="compositionally biased region" description="Low complexity" evidence="1">
    <location>
        <begin position="32"/>
        <end position="45"/>
    </location>
</feature>
<gene>
    <name evidence="2" type="ORF">SCHPADRAFT_898529</name>
</gene>
<name>A0A0H2S5P5_9AGAM</name>
<feature type="region of interest" description="Disordered" evidence="1">
    <location>
        <begin position="1"/>
        <end position="197"/>
    </location>
</feature>
<reference evidence="2 3" key="1">
    <citation type="submission" date="2015-04" db="EMBL/GenBank/DDBJ databases">
        <title>Complete genome sequence of Schizopora paradoxa KUC8140, a cosmopolitan wood degrader in East Asia.</title>
        <authorList>
            <consortium name="DOE Joint Genome Institute"/>
            <person name="Min B."/>
            <person name="Park H."/>
            <person name="Jang Y."/>
            <person name="Kim J.-J."/>
            <person name="Kim K.H."/>
            <person name="Pangilinan J."/>
            <person name="Lipzen A."/>
            <person name="Riley R."/>
            <person name="Grigoriev I.V."/>
            <person name="Spatafora J.W."/>
            <person name="Choi I.-G."/>
        </authorList>
    </citation>
    <scope>NUCLEOTIDE SEQUENCE [LARGE SCALE GENOMIC DNA]</scope>
    <source>
        <strain evidence="2 3">KUC8140</strain>
    </source>
</reference>
<feature type="compositionally biased region" description="Acidic residues" evidence="1">
    <location>
        <begin position="311"/>
        <end position="331"/>
    </location>
</feature>
<feature type="compositionally biased region" description="Basic residues" evidence="1">
    <location>
        <begin position="56"/>
        <end position="68"/>
    </location>
</feature>
<feature type="compositionally biased region" description="Basic and acidic residues" evidence="1">
    <location>
        <begin position="232"/>
        <end position="242"/>
    </location>
</feature>
<feature type="region of interest" description="Disordered" evidence="1">
    <location>
        <begin position="298"/>
        <end position="390"/>
    </location>
</feature>
<feature type="region of interest" description="Disordered" evidence="1">
    <location>
        <begin position="572"/>
        <end position="606"/>
    </location>
</feature>
<feature type="compositionally biased region" description="Low complexity" evidence="1">
    <location>
        <begin position="482"/>
        <end position="508"/>
    </location>
</feature>
<feature type="region of interest" description="Disordered" evidence="1">
    <location>
        <begin position="421"/>
        <end position="454"/>
    </location>
</feature>
<evidence type="ECO:0000313" key="2">
    <source>
        <dbReference type="EMBL" id="KLO19580.1"/>
    </source>
</evidence>
<organism evidence="2 3">
    <name type="scientific">Schizopora paradoxa</name>
    <dbReference type="NCBI Taxonomy" id="27342"/>
    <lineage>
        <taxon>Eukaryota</taxon>
        <taxon>Fungi</taxon>
        <taxon>Dikarya</taxon>
        <taxon>Basidiomycota</taxon>
        <taxon>Agaricomycotina</taxon>
        <taxon>Agaricomycetes</taxon>
        <taxon>Hymenochaetales</taxon>
        <taxon>Schizoporaceae</taxon>
        <taxon>Schizopora</taxon>
    </lineage>
</organism>
<feature type="compositionally biased region" description="Acidic residues" evidence="1">
    <location>
        <begin position="421"/>
        <end position="435"/>
    </location>
</feature>
<feature type="compositionally biased region" description="Low complexity" evidence="1">
    <location>
        <begin position="516"/>
        <end position="534"/>
    </location>
</feature>
<keyword evidence="3" id="KW-1185">Reference proteome</keyword>
<feature type="region of interest" description="Disordered" evidence="1">
    <location>
        <begin position="869"/>
        <end position="901"/>
    </location>
</feature>
<evidence type="ECO:0000313" key="3">
    <source>
        <dbReference type="Proteomes" id="UP000053477"/>
    </source>
</evidence>
<feature type="region of interest" description="Disordered" evidence="1">
    <location>
        <begin position="226"/>
        <end position="258"/>
    </location>
</feature>
<feature type="compositionally biased region" description="Low complexity" evidence="1">
    <location>
        <begin position="870"/>
        <end position="881"/>
    </location>
</feature>
<feature type="compositionally biased region" description="Polar residues" evidence="1">
    <location>
        <begin position="181"/>
        <end position="197"/>
    </location>
</feature>
<dbReference type="Proteomes" id="UP000053477">
    <property type="component" value="Unassembled WGS sequence"/>
</dbReference>
<feature type="compositionally biased region" description="Polar residues" evidence="1">
    <location>
        <begin position="121"/>
        <end position="136"/>
    </location>
</feature>